<dbReference type="InterPro" id="IPR005546">
    <property type="entry name" value="Autotransporte_beta"/>
</dbReference>
<dbReference type="SMART" id="SM00869">
    <property type="entry name" value="Autotransporter"/>
    <property type="match status" value="1"/>
</dbReference>
<dbReference type="Pfam" id="PF03797">
    <property type="entry name" value="Autotransporter"/>
    <property type="match status" value="1"/>
</dbReference>
<dbReference type="AlphaFoldDB" id="C3X442"/>
<name>C3X442_9BURK</name>
<dbReference type="EMBL" id="ACDP02000010">
    <property type="protein sequence ID" value="EEO27978.1"/>
    <property type="molecule type" value="Genomic_DNA"/>
</dbReference>
<feature type="domain" description="Autotransporter" evidence="2">
    <location>
        <begin position="604"/>
        <end position="877"/>
    </location>
</feature>
<dbReference type="HOGENOM" id="CLU_327839_0_0_4"/>
<comment type="caution">
    <text evidence="3">The sequence shown here is derived from an EMBL/GenBank/DDBJ whole genome shotgun (WGS) entry which is preliminary data.</text>
</comment>
<feature type="chain" id="PRO_5002932769" description="Autotransporter domain-containing protein" evidence="1">
    <location>
        <begin position="41"/>
        <end position="877"/>
    </location>
</feature>
<dbReference type="RefSeq" id="WP_005877369.1">
    <property type="nucleotide sequence ID" value="NZ_CABMNL010000001.1"/>
</dbReference>
<dbReference type="InterPro" id="IPR036709">
    <property type="entry name" value="Autotransporte_beta_dom_sf"/>
</dbReference>
<proteinExistence type="predicted"/>
<dbReference type="PROSITE" id="PS51208">
    <property type="entry name" value="AUTOTRANSPORTER"/>
    <property type="match status" value="1"/>
</dbReference>
<keyword evidence="4" id="KW-1185">Reference proteome</keyword>
<keyword evidence="1" id="KW-0732">Signal</keyword>
<gene>
    <name evidence="3" type="ORF">OFAG_01131</name>
</gene>
<evidence type="ECO:0000313" key="3">
    <source>
        <dbReference type="EMBL" id="EEO27978.1"/>
    </source>
</evidence>
<dbReference type="Proteomes" id="UP000003973">
    <property type="component" value="Unassembled WGS sequence"/>
</dbReference>
<feature type="signal peptide" evidence="1">
    <location>
        <begin position="1"/>
        <end position="40"/>
    </location>
</feature>
<evidence type="ECO:0000313" key="4">
    <source>
        <dbReference type="Proteomes" id="UP000003973"/>
    </source>
</evidence>
<accession>C3X442</accession>
<sequence length="877" mass="89405">MSIQTPCTVSDRFFPPGRKASVLSAVLACLFGALPAAAPAAGVLVNTPVSTPVIAGDGETVTISETGSLTLSGENRDAIQTGGNATVTNHGKVTTAGNGSNAIQTGSGSTVVNNGILSTTGTYTGSSLADAHFSDGMLAGAGSRLVNNGAVTTSGDSAYAVYAMEGSLIVNSQNARVSTSGKNANGLMGENGVTIANHGKVTTSGDGSYGMRGKDHAVLVNTGTVETGGSYVLADPFDGRTNTATAMQGGDNARLTNTGVLHTTGESASGMAAGRESTLYNAATGVITVEGALAQNGGAYIFADGMMGGENATLVNDGVVRTGGASIFGLFGNTGSTLANNGTVETSGERSVGMLGENGTRLANTGIIRTAGDGASGMTGKTGSSVVNGGLIETSGGIVATNPINGYTNYASGITIEGDNATVVNTGSILTSGEQAHGIYLAGRGTAVSSTGFIASKSGAELYVGGKTPSDAASATVTAWATEAGKNGVFRVENNATLTFDRARLILRAPADGITGKTYRFADMADTSRGGTINGSIASVSSVMPMLSVQSSGNTPDTLKYRMRVDAVRSYGQQASVAAVRNAQNRFWLSNRTIAAALTGLYASSSSEWSAFGQSYSLNAGASGNAPSSSDSVGLILGATRRIGQNGLAGFHAGIETTDMNAHESGVSSDSTSWLLGLHGSVNVSPAAFLRGQLTGMVSRSDYDFSMMDDTASDKRTEYAFFANVTGGYDVKVNEAHTITPEIGLAYLYMKNPSMDANWSAAGNRYMDVHVDSDSYQAVFATATLRWTGTFGGPLTSVKPTVALGVRQTLTDGEIDGGMRFVGNRYGSYVADDKTVGTVEAGLQFQQGNMTMAVKYNGNFGQDTHDSVVWGEIGYAF</sequence>
<dbReference type="eggNOG" id="COG3468">
    <property type="taxonomic scope" value="Bacteria"/>
</dbReference>
<dbReference type="SUPFAM" id="SSF103515">
    <property type="entry name" value="Autotransporter"/>
    <property type="match status" value="1"/>
</dbReference>
<evidence type="ECO:0000259" key="2">
    <source>
        <dbReference type="PROSITE" id="PS51208"/>
    </source>
</evidence>
<reference evidence="3" key="1">
    <citation type="submission" date="2011-10" db="EMBL/GenBank/DDBJ databases">
        <title>The Genome Sequence of Oxalobacter formigenes HOxBLS.</title>
        <authorList>
            <consortium name="The Broad Institute Genome Sequencing Platform"/>
            <person name="Earl A."/>
            <person name="Ward D."/>
            <person name="Feldgarden M."/>
            <person name="Gevers D."/>
            <person name="Allison M.J."/>
            <person name="Humphrey S."/>
            <person name="Young S.K."/>
            <person name="Zeng Q."/>
            <person name="Gargeya S."/>
            <person name="Fitzgerald M."/>
            <person name="Haas B."/>
            <person name="Abouelleil A."/>
            <person name="Alvarado L."/>
            <person name="Arachchi H.M."/>
            <person name="Berlin A."/>
            <person name="Brown A."/>
            <person name="Chapman S.B."/>
            <person name="Chen Z."/>
            <person name="Dunbar C."/>
            <person name="Freedman E."/>
            <person name="Gearin G."/>
            <person name="Goldberg J."/>
            <person name="Griggs A."/>
            <person name="Gujja S."/>
            <person name="Heiman D."/>
            <person name="Howarth C."/>
            <person name="Larson L."/>
            <person name="Lui A."/>
            <person name="MacDonald P.J.P."/>
            <person name="Montmayeur A."/>
            <person name="Murphy C."/>
            <person name="Neiman D."/>
            <person name="Pearson M."/>
            <person name="Priest M."/>
            <person name="Roberts A."/>
            <person name="Saif S."/>
            <person name="Shea T."/>
            <person name="Shenoy N."/>
            <person name="Sisk P."/>
            <person name="Stolte C."/>
            <person name="Sykes S."/>
            <person name="Wortman J."/>
            <person name="Nusbaum C."/>
            <person name="Birren B."/>
        </authorList>
    </citation>
    <scope>NUCLEOTIDE SEQUENCE [LARGE SCALE GENOMIC DNA]</scope>
    <source>
        <strain evidence="3">HOxBLS</strain>
    </source>
</reference>
<dbReference type="Gene3D" id="2.40.128.130">
    <property type="entry name" value="Autotransporter beta-domain"/>
    <property type="match status" value="1"/>
</dbReference>
<organism evidence="3 4">
    <name type="scientific">Oxalobacter paraformigenes</name>
    <dbReference type="NCBI Taxonomy" id="556268"/>
    <lineage>
        <taxon>Bacteria</taxon>
        <taxon>Pseudomonadati</taxon>
        <taxon>Pseudomonadota</taxon>
        <taxon>Betaproteobacteria</taxon>
        <taxon>Burkholderiales</taxon>
        <taxon>Oxalobacteraceae</taxon>
        <taxon>Oxalobacter</taxon>
    </lineage>
</organism>
<evidence type="ECO:0000256" key="1">
    <source>
        <dbReference type="SAM" id="SignalP"/>
    </source>
</evidence>
<protein>
    <recommendedName>
        <fullName evidence="2">Autotransporter domain-containing protein</fullName>
    </recommendedName>
</protein>